<proteinExistence type="predicted"/>
<dbReference type="OMA" id="HINRHDQ"/>
<dbReference type="EMBL" id="BDQF01000010">
    <property type="protein sequence ID" value="GAW80915.1"/>
    <property type="molecule type" value="Genomic_DNA"/>
</dbReference>
<keyword evidence="2" id="KW-1185">Reference proteome</keyword>
<protein>
    <submittedName>
        <fullName evidence="1">Uncharacterized protein</fullName>
    </submittedName>
</protein>
<evidence type="ECO:0000313" key="2">
    <source>
        <dbReference type="Proteomes" id="UP000195521"/>
    </source>
</evidence>
<dbReference type="GeneID" id="39747633"/>
<dbReference type="AlphaFoldDB" id="A0A1Y1JHU4"/>
<reference evidence="2" key="1">
    <citation type="submission" date="2017-04" db="EMBL/GenBank/DDBJ databases">
        <title>Plasmodium gonderi genome.</title>
        <authorList>
            <person name="Arisue N."/>
            <person name="Honma H."/>
            <person name="Kawai S."/>
            <person name="Tougan T."/>
            <person name="Tanabe K."/>
            <person name="Horii T."/>
        </authorList>
    </citation>
    <scope>NUCLEOTIDE SEQUENCE [LARGE SCALE GENOMIC DNA]</scope>
    <source>
        <strain evidence="2">ATCC 30045</strain>
    </source>
</reference>
<evidence type="ECO:0000313" key="1">
    <source>
        <dbReference type="EMBL" id="GAW80915.1"/>
    </source>
</evidence>
<dbReference type="RefSeq" id="XP_028543504.1">
    <property type="nucleotide sequence ID" value="XM_028687703.1"/>
</dbReference>
<dbReference type="Proteomes" id="UP000195521">
    <property type="component" value="Unassembled WGS sequence"/>
</dbReference>
<sequence>MNEFIYKEETHNMDLRKDMENVLVLFGFITEVILLDNHILESVSINDIYRTVYSILRYRYKTILDDLTLSEGKMRGYVTPPPRENTPESKIQTQKTNVTYLEECCVHRQDDKTIGDKNIDGKIPLGELIKLKFSEIFLFPKKKKTELLHINKLNSIKYAIAGCIYLHAKIWVRNISLRNILNAIDYNIFLLNKGFYIIKYDSSKRDIEKLTDSINQFKPTTKENIYYEKEESLKMEKISLNVLSFNLTSSITKYSLLYELMFITRSPFIINKFLLSVFNDVICIPDIDNKYNDVVIVISCILFVNHFFYHINHCDNLNSLELDMIKKIYYFQVEKIINLFLLLNRGNLKSGMKNIISLTKKISHLYSVTH</sequence>
<dbReference type="OrthoDB" id="391249at2759"/>
<name>A0A1Y1JHU4_PLAGO</name>
<organism evidence="1 2">
    <name type="scientific">Plasmodium gonderi</name>
    <dbReference type="NCBI Taxonomy" id="77519"/>
    <lineage>
        <taxon>Eukaryota</taxon>
        <taxon>Sar</taxon>
        <taxon>Alveolata</taxon>
        <taxon>Apicomplexa</taxon>
        <taxon>Aconoidasida</taxon>
        <taxon>Haemosporida</taxon>
        <taxon>Plasmodiidae</taxon>
        <taxon>Plasmodium</taxon>
        <taxon>Plasmodium (Plasmodium)</taxon>
    </lineage>
</organism>
<accession>A0A1Y1JHU4</accession>
<comment type="caution">
    <text evidence="1">The sequence shown here is derived from an EMBL/GenBank/DDBJ whole genome shotgun (WGS) entry which is preliminary data.</text>
</comment>
<gene>
    <name evidence="1" type="ORF">PGO_091140</name>
</gene>